<keyword evidence="1" id="KW-1133">Transmembrane helix</keyword>
<evidence type="ECO:0008006" key="4">
    <source>
        <dbReference type="Google" id="ProtNLM"/>
    </source>
</evidence>
<sequence length="291" mass="32148">MAISGTGHNTAIETAAKSGLVGPDNTQYTPLRPQPIGYGYKPCLVLTPAPGLVVMSFFSVKPAGLRVAPSAWCGPPHWHRDRRHGVIDPDCWTMGQYSEIWKDFSVYSSKRFGNPEDSGETFSRAAPKPSHERYVSTWGWRSQPCGVHKETGHLAPWGPVSQRNEMMVMAKKSLFYIAVLLAASHLLLCAPMLKLKDGQSVSHDAQLLGSFNPQDQVLMGQANRLKEAIDKRGYLTSEEGSVGLQLNERVQQLAANVKAPKFQLTETQEALVNVVRSLQPALRPFQGSKYY</sequence>
<accession>A0ABY7CA43</accession>
<dbReference type="EMBL" id="CP110422">
    <property type="protein sequence ID" value="WAQ82043.1"/>
    <property type="molecule type" value="Genomic_DNA"/>
</dbReference>
<evidence type="ECO:0000256" key="1">
    <source>
        <dbReference type="SAM" id="Phobius"/>
    </source>
</evidence>
<organism evidence="2 3">
    <name type="scientific">Puccinia triticina</name>
    <dbReference type="NCBI Taxonomy" id="208348"/>
    <lineage>
        <taxon>Eukaryota</taxon>
        <taxon>Fungi</taxon>
        <taxon>Dikarya</taxon>
        <taxon>Basidiomycota</taxon>
        <taxon>Pucciniomycotina</taxon>
        <taxon>Pucciniomycetes</taxon>
        <taxon>Pucciniales</taxon>
        <taxon>Pucciniaceae</taxon>
        <taxon>Puccinia</taxon>
    </lineage>
</organism>
<dbReference type="GeneID" id="77807264"/>
<evidence type="ECO:0000313" key="2">
    <source>
        <dbReference type="EMBL" id="WAQ82043.1"/>
    </source>
</evidence>
<keyword evidence="1" id="KW-0472">Membrane</keyword>
<dbReference type="Proteomes" id="UP001164743">
    <property type="component" value="Chromosome 2A"/>
</dbReference>
<keyword evidence="3" id="KW-1185">Reference proteome</keyword>
<keyword evidence="1" id="KW-0812">Transmembrane</keyword>
<feature type="transmembrane region" description="Helical" evidence="1">
    <location>
        <begin position="173"/>
        <end position="193"/>
    </location>
</feature>
<dbReference type="RefSeq" id="XP_053017598.1">
    <property type="nucleotide sequence ID" value="XM_053166369.1"/>
</dbReference>
<gene>
    <name evidence="2" type="ORF">PtA15_2A356</name>
</gene>
<protein>
    <recommendedName>
        <fullName evidence="4">Chorismate mutase domain-containing protein</fullName>
    </recommendedName>
</protein>
<evidence type="ECO:0000313" key="3">
    <source>
        <dbReference type="Proteomes" id="UP001164743"/>
    </source>
</evidence>
<proteinExistence type="predicted"/>
<reference evidence="2" key="1">
    <citation type="submission" date="2022-10" db="EMBL/GenBank/DDBJ databases">
        <title>Puccinia triticina Genome sequencing and assembly.</title>
        <authorList>
            <person name="Li C."/>
        </authorList>
    </citation>
    <scope>NUCLEOTIDE SEQUENCE</scope>
    <source>
        <strain evidence="2">Pt15</strain>
    </source>
</reference>
<name>A0ABY7CA43_9BASI</name>